<dbReference type="InterPro" id="IPR016186">
    <property type="entry name" value="C-type_lectin-like/link_sf"/>
</dbReference>
<dbReference type="SUPFAM" id="SSF56436">
    <property type="entry name" value="C-type lectin-like"/>
    <property type="match status" value="2"/>
</dbReference>
<keyword evidence="3" id="KW-0732">Signal</keyword>
<feature type="domain" description="C-type lectin" evidence="5">
    <location>
        <begin position="153"/>
        <end position="265"/>
    </location>
</feature>
<name>A0A9P1N7S1_9PELO</name>
<organism evidence="6 7">
    <name type="scientific">Caenorhabditis angaria</name>
    <dbReference type="NCBI Taxonomy" id="860376"/>
    <lineage>
        <taxon>Eukaryota</taxon>
        <taxon>Metazoa</taxon>
        <taxon>Ecdysozoa</taxon>
        <taxon>Nematoda</taxon>
        <taxon>Chromadorea</taxon>
        <taxon>Rhabditida</taxon>
        <taxon>Rhabditina</taxon>
        <taxon>Rhabditomorpha</taxon>
        <taxon>Rhabditoidea</taxon>
        <taxon>Rhabditidae</taxon>
        <taxon>Peloderinae</taxon>
        <taxon>Caenorhabditis</taxon>
    </lineage>
</organism>
<dbReference type="SUPFAM" id="SSF49854">
    <property type="entry name" value="Spermadhesin, CUB domain"/>
    <property type="match status" value="2"/>
</dbReference>
<feature type="domain" description="CUB" evidence="4">
    <location>
        <begin position="430"/>
        <end position="536"/>
    </location>
</feature>
<dbReference type="SMART" id="SM00042">
    <property type="entry name" value="CUB"/>
    <property type="match status" value="2"/>
</dbReference>
<dbReference type="SMART" id="SM00034">
    <property type="entry name" value="CLECT"/>
    <property type="match status" value="2"/>
</dbReference>
<comment type="caution">
    <text evidence="2">Lacks conserved residue(s) required for the propagation of feature annotation.</text>
</comment>
<dbReference type="Gene3D" id="2.60.120.290">
    <property type="entry name" value="Spermadhesin, CUB domain"/>
    <property type="match status" value="2"/>
</dbReference>
<feature type="chain" id="PRO_5040490134" description="C-type LECtin" evidence="3">
    <location>
        <begin position="21"/>
        <end position="537"/>
    </location>
</feature>
<accession>A0A9P1N7S1</accession>
<keyword evidence="7" id="KW-1185">Reference proteome</keyword>
<evidence type="ECO:0000259" key="5">
    <source>
        <dbReference type="PROSITE" id="PS50041"/>
    </source>
</evidence>
<dbReference type="Pfam" id="PF00059">
    <property type="entry name" value="Lectin_C"/>
    <property type="match status" value="2"/>
</dbReference>
<dbReference type="InterPro" id="IPR016187">
    <property type="entry name" value="CTDL_fold"/>
</dbReference>
<evidence type="ECO:0000256" key="3">
    <source>
        <dbReference type="SAM" id="SignalP"/>
    </source>
</evidence>
<proteinExistence type="predicted"/>
<sequence length="537" mass="60358">MLLLMSFLLFSCVLFSSSLAINCPIGFDDFNESTCYKIIYERASYLDASTKCGQIGGTLISIHNAIDNAFLLKIINETTWIGLECYSNECQWDDGSGTISNYSNFYGNQIQPSVGNCVTVDSAIGKWLNTPCSSTFNFICERTPIEESCALSYSGFCYNPYTIALSENDAETVCQQECGHLVSIHSFNENSNIRTLFDANLYNYVRIGAKYDETWTDNSSWTYQNIGYKNQNFGLCYSLALTNDVVSVGKWISSKCATLLPFVCKREIGAICGTTPSPTLAPSQCVGPQFGENQGYIYSPDYPYSYFSSNQSQCTYILSTPLNSFTSVVFYDFSFDQYSSIMLYNDIEDMNPFVIFDYFNPPRGSYNSTTNTMKVVFHPRNQNTNNTKYLWSIYYFPTYLNNSVLTTTTTESPFNSTQPSQSTTKIIFTCGPSKYYVPPADIIYPNGVYLPYDQKCYYSISTSFGNRIGITFSTVDLQHSSNITVYDGASTSSSVMLYLDYYSSNGGPRTTTSNHMLIILNTRSRYDGFRAKVTNIN</sequence>
<evidence type="ECO:0000256" key="1">
    <source>
        <dbReference type="ARBA" id="ARBA00023157"/>
    </source>
</evidence>
<dbReference type="PANTHER" id="PTHR22991:SF41">
    <property type="entry name" value="CUB DOMAIN-CONTAINING PROTEIN-RELATED"/>
    <property type="match status" value="1"/>
</dbReference>
<dbReference type="Pfam" id="PF00431">
    <property type="entry name" value="CUB"/>
    <property type="match status" value="1"/>
</dbReference>
<evidence type="ECO:0000256" key="2">
    <source>
        <dbReference type="PROSITE-ProRule" id="PRU00059"/>
    </source>
</evidence>
<keyword evidence="1" id="KW-1015">Disulfide bond</keyword>
<protein>
    <recommendedName>
        <fullName evidence="8">C-type LECtin</fullName>
    </recommendedName>
</protein>
<dbReference type="CDD" id="cd00037">
    <property type="entry name" value="CLECT"/>
    <property type="match status" value="2"/>
</dbReference>
<dbReference type="InterPro" id="IPR035914">
    <property type="entry name" value="Sperma_CUB_dom_sf"/>
</dbReference>
<dbReference type="PROSITE" id="PS50041">
    <property type="entry name" value="C_TYPE_LECTIN_2"/>
    <property type="match status" value="2"/>
</dbReference>
<dbReference type="AlphaFoldDB" id="A0A9P1N7S1"/>
<gene>
    <name evidence="6" type="ORF">CAMP_LOCUS15541</name>
</gene>
<evidence type="ECO:0000313" key="7">
    <source>
        <dbReference type="Proteomes" id="UP001152747"/>
    </source>
</evidence>
<dbReference type="InterPro" id="IPR050976">
    <property type="entry name" value="Snaclec"/>
</dbReference>
<dbReference type="PANTHER" id="PTHR22991">
    <property type="entry name" value="PROTEIN CBG13490"/>
    <property type="match status" value="1"/>
</dbReference>
<comment type="caution">
    <text evidence="6">The sequence shown here is derived from an EMBL/GenBank/DDBJ whole genome shotgun (WGS) entry which is preliminary data.</text>
</comment>
<evidence type="ECO:0008006" key="8">
    <source>
        <dbReference type="Google" id="ProtNLM"/>
    </source>
</evidence>
<feature type="signal peptide" evidence="3">
    <location>
        <begin position="1"/>
        <end position="20"/>
    </location>
</feature>
<dbReference type="Gene3D" id="3.10.100.10">
    <property type="entry name" value="Mannose-Binding Protein A, subunit A"/>
    <property type="match status" value="2"/>
</dbReference>
<feature type="domain" description="C-type lectin" evidence="5">
    <location>
        <begin position="31"/>
        <end position="141"/>
    </location>
</feature>
<dbReference type="InterPro" id="IPR018378">
    <property type="entry name" value="C-type_lectin_CS"/>
</dbReference>
<feature type="domain" description="CUB" evidence="4">
    <location>
        <begin position="285"/>
        <end position="398"/>
    </location>
</feature>
<dbReference type="PROSITE" id="PS00615">
    <property type="entry name" value="C_TYPE_LECTIN_1"/>
    <property type="match status" value="1"/>
</dbReference>
<dbReference type="EMBL" id="CANHGI010000005">
    <property type="protein sequence ID" value="CAI5452904.1"/>
    <property type="molecule type" value="Genomic_DNA"/>
</dbReference>
<reference evidence="6" key="1">
    <citation type="submission" date="2022-11" db="EMBL/GenBank/DDBJ databases">
        <authorList>
            <person name="Kikuchi T."/>
        </authorList>
    </citation>
    <scope>NUCLEOTIDE SEQUENCE</scope>
    <source>
        <strain evidence="6">PS1010</strain>
    </source>
</reference>
<evidence type="ECO:0000313" key="6">
    <source>
        <dbReference type="EMBL" id="CAI5452904.1"/>
    </source>
</evidence>
<dbReference type="InterPro" id="IPR001304">
    <property type="entry name" value="C-type_lectin-like"/>
</dbReference>
<dbReference type="InterPro" id="IPR000859">
    <property type="entry name" value="CUB_dom"/>
</dbReference>
<dbReference type="PROSITE" id="PS01180">
    <property type="entry name" value="CUB"/>
    <property type="match status" value="2"/>
</dbReference>
<dbReference type="OrthoDB" id="5877743at2759"/>
<dbReference type="Proteomes" id="UP001152747">
    <property type="component" value="Unassembled WGS sequence"/>
</dbReference>
<evidence type="ECO:0000259" key="4">
    <source>
        <dbReference type="PROSITE" id="PS01180"/>
    </source>
</evidence>